<keyword evidence="1" id="KW-1133">Transmembrane helix</keyword>
<evidence type="ECO:0000256" key="1">
    <source>
        <dbReference type="SAM" id="Phobius"/>
    </source>
</evidence>
<keyword evidence="1" id="KW-0812">Transmembrane</keyword>
<reference evidence="2 3" key="1">
    <citation type="submission" date="2019-03" db="EMBL/GenBank/DDBJ databases">
        <title>Genomic Encyclopedia of Archaeal and Bacterial Type Strains, Phase II (KMG-II): from individual species to whole genera.</title>
        <authorList>
            <person name="Goeker M."/>
        </authorList>
    </citation>
    <scope>NUCLEOTIDE SEQUENCE [LARGE SCALE GENOMIC DNA]</scope>
    <source>
        <strain evidence="2 3">RL-C</strain>
    </source>
</reference>
<organism evidence="2 3">
    <name type="scientific">Acetobacteroides hydrogenigenes</name>
    <dbReference type="NCBI Taxonomy" id="979970"/>
    <lineage>
        <taxon>Bacteria</taxon>
        <taxon>Pseudomonadati</taxon>
        <taxon>Bacteroidota</taxon>
        <taxon>Bacteroidia</taxon>
        <taxon>Bacteroidales</taxon>
        <taxon>Rikenellaceae</taxon>
        <taxon>Acetobacteroides</taxon>
    </lineage>
</organism>
<evidence type="ECO:0000313" key="2">
    <source>
        <dbReference type="EMBL" id="TCN66451.1"/>
    </source>
</evidence>
<gene>
    <name evidence="2" type="ORF">CLV25_10980</name>
</gene>
<comment type="caution">
    <text evidence="2">The sequence shown here is derived from an EMBL/GenBank/DDBJ whole genome shotgun (WGS) entry which is preliminary data.</text>
</comment>
<evidence type="ECO:0000313" key="3">
    <source>
        <dbReference type="Proteomes" id="UP000294830"/>
    </source>
</evidence>
<keyword evidence="3" id="KW-1185">Reference proteome</keyword>
<dbReference type="Proteomes" id="UP000294830">
    <property type="component" value="Unassembled WGS sequence"/>
</dbReference>
<dbReference type="AlphaFoldDB" id="A0A4R2EDR1"/>
<accession>A0A4R2EDR1</accession>
<proteinExistence type="predicted"/>
<keyword evidence="1" id="KW-0472">Membrane</keyword>
<name>A0A4R2EDR1_9BACT</name>
<protein>
    <submittedName>
        <fullName evidence="2">Uncharacterized protein</fullName>
    </submittedName>
</protein>
<feature type="transmembrane region" description="Helical" evidence="1">
    <location>
        <begin position="20"/>
        <end position="37"/>
    </location>
</feature>
<sequence>MNEEKLRQQNIELKRKVKRGVIFIIITILVALYDRFVPW</sequence>
<dbReference type="EMBL" id="SLWB01000009">
    <property type="protein sequence ID" value="TCN66451.1"/>
    <property type="molecule type" value="Genomic_DNA"/>
</dbReference>